<evidence type="ECO:0000313" key="2">
    <source>
        <dbReference type="EMBL" id="GFN47190.1"/>
    </source>
</evidence>
<proteinExistence type="predicted"/>
<evidence type="ECO:0000313" key="3">
    <source>
        <dbReference type="Proteomes" id="UP000504714"/>
    </source>
</evidence>
<feature type="compositionally biased region" description="Polar residues" evidence="1">
    <location>
        <begin position="17"/>
        <end position="26"/>
    </location>
</feature>
<feature type="region of interest" description="Disordered" evidence="1">
    <location>
        <begin position="1"/>
        <end position="27"/>
    </location>
</feature>
<reference evidence="2 3" key="1">
    <citation type="submission" date="2020-06" db="EMBL/GenBank/DDBJ databases">
        <title>The genome sequence of Candidatus Regiella insecticola strain Tut.</title>
        <authorList>
            <person name="Nikoh N."/>
            <person name="Tsuchida T."/>
            <person name="Koga R."/>
            <person name="Oshima K."/>
            <person name="Hattori M."/>
            <person name="Fukatsu T."/>
        </authorList>
    </citation>
    <scope>NUCLEOTIDE SEQUENCE [LARGE SCALE GENOMIC DNA]</scope>
    <source>
        <strain evidence="2 3">Tut</strain>
    </source>
</reference>
<feature type="compositionally biased region" description="Basic and acidic residues" evidence="1">
    <location>
        <begin position="1"/>
        <end position="16"/>
    </location>
</feature>
<dbReference type="EMBL" id="BLXO01000008">
    <property type="protein sequence ID" value="GFN47190.1"/>
    <property type="molecule type" value="Genomic_DNA"/>
</dbReference>
<gene>
    <name evidence="2" type="ORF">RINTU1_31310</name>
</gene>
<evidence type="ECO:0000256" key="1">
    <source>
        <dbReference type="SAM" id="MobiDB-lite"/>
    </source>
</evidence>
<organism evidence="2 3">
    <name type="scientific">Candidatus Regiella insecticola</name>
    <dbReference type="NCBI Taxonomy" id="138073"/>
    <lineage>
        <taxon>Bacteria</taxon>
        <taxon>Pseudomonadati</taxon>
        <taxon>Pseudomonadota</taxon>
        <taxon>Gammaproteobacteria</taxon>
        <taxon>Enterobacterales</taxon>
        <taxon>Enterobacteriaceae</taxon>
        <taxon>aphid secondary symbionts</taxon>
        <taxon>Candidatus Regiella</taxon>
    </lineage>
</organism>
<dbReference type="Proteomes" id="UP000504714">
    <property type="component" value="Unassembled WGS sequence"/>
</dbReference>
<evidence type="ECO:0008006" key="4">
    <source>
        <dbReference type="Google" id="ProtNLM"/>
    </source>
</evidence>
<accession>A0A6L2ZRT9</accession>
<comment type="caution">
    <text evidence="2">The sequence shown here is derived from an EMBL/GenBank/DDBJ whole genome shotgun (WGS) entry which is preliminary data.</text>
</comment>
<dbReference type="AlphaFoldDB" id="A0A6L2ZRT9"/>
<name>A0A6L2ZRT9_9ENTR</name>
<sequence length="107" mass="12139">MKYDLKSMPVRTEHQESTMQHTMSQKTAREGLGAPELFQGGVFVTKNGVAELFVQPASERTAELIEKERERQVNSLFKLTMMAIKDIDAGNTMTPEKAIERLRVARK</sequence>
<protein>
    <recommendedName>
        <fullName evidence="4">Prevent-host-death protein</fullName>
    </recommendedName>
</protein>